<evidence type="ECO:0000259" key="1">
    <source>
        <dbReference type="Pfam" id="PF07238"/>
    </source>
</evidence>
<sequence>MADAKDRRAAERMAVNAGTGCGFVGPVAENFGPGKVRDVSLDGIGLVLTRRVEIGTLLAITLTNATQKLSKTVLVRVAHVTASHGGFLVGGTFAEPLTYQELTSFVM</sequence>
<protein>
    <submittedName>
        <fullName evidence="2">PilZ domain-containing protein</fullName>
    </submittedName>
</protein>
<feature type="domain" description="PilZ" evidence="1">
    <location>
        <begin position="7"/>
        <end position="98"/>
    </location>
</feature>
<accession>A0ABS5BVK0</accession>
<reference evidence="2 3" key="1">
    <citation type="submission" date="2021-04" db="EMBL/GenBank/DDBJ databases">
        <authorList>
            <person name="Ivanova A."/>
        </authorList>
    </citation>
    <scope>NUCLEOTIDE SEQUENCE [LARGE SCALE GENOMIC DNA]</scope>
    <source>
        <strain evidence="2 3">G18</strain>
    </source>
</reference>
<evidence type="ECO:0000313" key="2">
    <source>
        <dbReference type="EMBL" id="MBP3957756.1"/>
    </source>
</evidence>
<dbReference type="EMBL" id="JAGKQQ010000001">
    <property type="protein sequence ID" value="MBP3957756.1"/>
    <property type="molecule type" value="Genomic_DNA"/>
</dbReference>
<keyword evidence="3" id="KW-1185">Reference proteome</keyword>
<dbReference type="RefSeq" id="WP_210657113.1">
    <property type="nucleotide sequence ID" value="NZ_JAGKQQ010000001.1"/>
</dbReference>
<dbReference type="Proteomes" id="UP000676565">
    <property type="component" value="Unassembled WGS sequence"/>
</dbReference>
<gene>
    <name evidence="2" type="ORF">J8F10_21095</name>
</gene>
<name>A0ABS5BVK0_9BACT</name>
<dbReference type="Pfam" id="PF07238">
    <property type="entry name" value="PilZ"/>
    <property type="match status" value="1"/>
</dbReference>
<dbReference type="InterPro" id="IPR009875">
    <property type="entry name" value="PilZ_domain"/>
</dbReference>
<comment type="caution">
    <text evidence="2">The sequence shown here is derived from an EMBL/GenBank/DDBJ whole genome shotgun (WGS) entry which is preliminary data.</text>
</comment>
<dbReference type="SUPFAM" id="SSF141371">
    <property type="entry name" value="PilZ domain-like"/>
    <property type="match status" value="1"/>
</dbReference>
<evidence type="ECO:0000313" key="3">
    <source>
        <dbReference type="Proteomes" id="UP000676565"/>
    </source>
</evidence>
<proteinExistence type="predicted"/>
<organism evidence="2 3">
    <name type="scientific">Gemmata palustris</name>
    <dbReference type="NCBI Taxonomy" id="2822762"/>
    <lineage>
        <taxon>Bacteria</taxon>
        <taxon>Pseudomonadati</taxon>
        <taxon>Planctomycetota</taxon>
        <taxon>Planctomycetia</taxon>
        <taxon>Gemmatales</taxon>
        <taxon>Gemmataceae</taxon>
        <taxon>Gemmata</taxon>
    </lineage>
</organism>